<organism evidence="2 3">
    <name type="scientific">Kineococcus radiotolerans</name>
    <dbReference type="NCBI Taxonomy" id="131568"/>
    <lineage>
        <taxon>Bacteria</taxon>
        <taxon>Bacillati</taxon>
        <taxon>Actinomycetota</taxon>
        <taxon>Actinomycetes</taxon>
        <taxon>Kineosporiales</taxon>
        <taxon>Kineosporiaceae</taxon>
        <taxon>Kineococcus</taxon>
    </lineage>
</organism>
<evidence type="ECO:0000313" key="2">
    <source>
        <dbReference type="EMBL" id="MBB2899274.1"/>
    </source>
</evidence>
<feature type="region of interest" description="Disordered" evidence="1">
    <location>
        <begin position="21"/>
        <end position="43"/>
    </location>
</feature>
<dbReference type="AlphaFoldDB" id="A0A7W4THZ5"/>
<sequence length="43" mass="4628">MVPLLGTDDVVEALDLHDGDAIEHPACPLSHPPARPRARERGC</sequence>
<dbReference type="Proteomes" id="UP000533269">
    <property type="component" value="Unassembled WGS sequence"/>
</dbReference>
<protein>
    <submittedName>
        <fullName evidence="2">Uncharacterized protein</fullName>
    </submittedName>
</protein>
<reference evidence="2 3" key="1">
    <citation type="submission" date="2020-08" db="EMBL/GenBank/DDBJ databases">
        <title>The Agave Microbiome: Exploring the role of microbial communities in plant adaptations to desert environments.</title>
        <authorList>
            <person name="Partida-Martinez L.P."/>
        </authorList>
    </citation>
    <scope>NUCLEOTIDE SEQUENCE [LARGE SCALE GENOMIC DNA]</scope>
    <source>
        <strain evidence="2 3">AS2.23</strain>
    </source>
</reference>
<dbReference type="RefSeq" id="WP_260149274.1">
    <property type="nucleotide sequence ID" value="NZ_JACHVY010000001.1"/>
</dbReference>
<gene>
    <name evidence="2" type="ORF">FHR75_000062</name>
</gene>
<comment type="caution">
    <text evidence="2">The sequence shown here is derived from an EMBL/GenBank/DDBJ whole genome shotgun (WGS) entry which is preliminary data.</text>
</comment>
<reference evidence="2 3" key="2">
    <citation type="submission" date="2020-08" db="EMBL/GenBank/DDBJ databases">
        <authorList>
            <person name="Partida-Martinez L."/>
            <person name="Huntemann M."/>
            <person name="Clum A."/>
            <person name="Wang J."/>
            <person name="Palaniappan K."/>
            <person name="Ritter S."/>
            <person name="Chen I.-M."/>
            <person name="Stamatis D."/>
            <person name="Reddy T."/>
            <person name="O'Malley R."/>
            <person name="Daum C."/>
            <person name="Shapiro N."/>
            <person name="Ivanova N."/>
            <person name="Kyrpides N."/>
            <person name="Woyke T."/>
        </authorList>
    </citation>
    <scope>NUCLEOTIDE SEQUENCE [LARGE SCALE GENOMIC DNA]</scope>
    <source>
        <strain evidence="2 3">AS2.23</strain>
    </source>
</reference>
<name>A0A7W4THZ5_KINRA</name>
<accession>A0A7W4THZ5</accession>
<evidence type="ECO:0000313" key="3">
    <source>
        <dbReference type="Proteomes" id="UP000533269"/>
    </source>
</evidence>
<dbReference type="EMBL" id="JACHVY010000001">
    <property type="protein sequence ID" value="MBB2899274.1"/>
    <property type="molecule type" value="Genomic_DNA"/>
</dbReference>
<proteinExistence type="predicted"/>
<evidence type="ECO:0000256" key="1">
    <source>
        <dbReference type="SAM" id="MobiDB-lite"/>
    </source>
</evidence>